<gene>
    <name evidence="1" type="ORF">A3A48_04380</name>
</gene>
<evidence type="ECO:0000313" key="1">
    <source>
        <dbReference type="EMBL" id="OGD93935.1"/>
    </source>
</evidence>
<dbReference type="SUPFAM" id="SSF50630">
    <property type="entry name" value="Acid proteases"/>
    <property type="match status" value="1"/>
</dbReference>
<comment type="caution">
    <text evidence="1">The sequence shown here is derived from an EMBL/GenBank/DDBJ whole genome shotgun (WGS) entry which is preliminary data.</text>
</comment>
<dbReference type="Proteomes" id="UP000178336">
    <property type="component" value="Unassembled WGS sequence"/>
</dbReference>
<dbReference type="GO" id="GO:0004190">
    <property type="term" value="F:aspartic-type endopeptidase activity"/>
    <property type="evidence" value="ECO:0007669"/>
    <property type="project" value="InterPro"/>
</dbReference>
<reference evidence="1 2" key="1">
    <citation type="journal article" date="2016" name="Nat. Commun.">
        <title>Thousands of microbial genomes shed light on interconnected biogeochemical processes in an aquifer system.</title>
        <authorList>
            <person name="Anantharaman K."/>
            <person name="Brown C.T."/>
            <person name="Hug L.A."/>
            <person name="Sharon I."/>
            <person name="Castelle C.J."/>
            <person name="Probst A.J."/>
            <person name="Thomas B.C."/>
            <person name="Singh A."/>
            <person name="Wilkins M.J."/>
            <person name="Karaoz U."/>
            <person name="Brodie E.L."/>
            <person name="Williams K.H."/>
            <person name="Hubbard S.S."/>
            <person name="Banfield J.F."/>
        </authorList>
    </citation>
    <scope>NUCLEOTIDE SEQUENCE [LARGE SCALE GENOMIC DNA]</scope>
</reference>
<dbReference type="Gene3D" id="2.40.70.10">
    <property type="entry name" value="Acid Proteases"/>
    <property type="match status" value="1"/>
</dbReference>
<protein>
    <recommendedName>
        <fullName evidence="3">Peptidase A2 domain-containing protein</fullName>
    </recommendedName>
</protein>
<name>A0A1F5GQ19_9BACT</name>
<sequence>MKPITFSAPIKVYYKPLQNSRILWPILDIELSSKGTSIPRSIDALVDSGANLSILHPQLAQYLGFDLKKLGSPKAGGISVSGGYKSWILPNPIDVNIYGYKFSFNFTVIDNPNLIWGCILGEDSIFSVAKIDFQKFKGFFEIRFRQDLN</sequence>
<dbReference type="EMBL" id="MFBN01000056">
    <property type="protein sequence ID" value="OGD93935.1"/>
    <property type="molecule type" value="Genomic_DNA"/>
</dbReference>
<dbReference type="InterPro" id="IPR001969">
    <property type="entry name" value="Aspartic_peptidase_AS"/>
</dbReference>
<organism evidence="1 2">
    <name type="scientific">Candidatus Curtissbacteria bacterium RIFCSPLOWO2_01_FULL_37_9</name>
    <dbReference type="NCBI Taxonomy" id="1797724"/>
    <lineage>
        <taxon>Bacteria</taxon>
        <taxon>Candidatus Curtissiibacteriota</taxon>
    </lineage>
</organism>
<dbReference type="AlphaFoldDB" id="A0A1F5GQ19"/>
<evidence type="ECO:0008006" key="3">
    <source>
        <dbReference type="Google" id="ProtNLM"/>
    </source>
</evidence>
<dbReference type="InterPro" id="IPR021109">
    <property type="entry name" value="Peptidase_aspartic_dom_sf"/>
</dbReference>
<evidence type="ECO:0000313" key="2">
    <source>
        <dbReference type="Proteomes" id="UP000178336"/>
    </source>
</evidence>
<dbReference type="GO" id="GO:0006508">
    <property type="term" value="P:proteolysis"/>
    <property type="evidence" value="ECO:0007669"/>
    <property type="project" value="InterPro"/>
</dbReference>
<proteinExistence type="predicted"/>
<dbReference type="PROSITE" id="PS00141">
    <property type="entry name" value="ASP_PROTEASE"/>
    <property type="match status" value="1"/>
</dbReference>
<accession>A0A1F5GQ19</accession>